<dbReference type="Proteomes" id="UP000078437">
    <property type="component" value="Chromosome"/>
</dbReference>
<dbReference type="Pfam" id="PF13229">
    <property type="entry name" value="Beta_helix"/>
    <property type="match status" value="1"/>
</dbReference>
<dbReference type="SUPFAM" id="SSF51126">
    <property type="entry name" value="Pectin lyase-like"/>
    <property type="match status" value="1"/>
</dbReference>
<dbReference type="Gene3D" id="2.160.20.10">
    <property type="entry name" value="Single-stranded right-handed beta-helix, Pectin lyase-like"/>
    <property type="match status" value="2"/>
</dbReference>
<feature type="domain" description="Right handed beta helix" evidence="1">
    <location>
        <begin position="537"/>
        <end position="676"/>
    </location>
</feature>
<dbReference type="KEGG" id="agy:ATC03_14805"/>
<dbReference type="Pfam" id="PF25275">
    <property type="entry name" value="Golvesin_C"/>
    <property type="match status" value="1"/>
</dbReference>
<proteinExistence type="predicted"/>
<evidence type="ECO:0000313" key="3">
    <source>
        <dbReference type="EMBL" id="ANJ27790.1"/>
    </source>
</evidence>
<reference evidence="3 4" key="1">
    <citation type="journal article" date="2016" name="Int. J. Syst. Evol. Microbiol.">
        <title>Agromyces aureus sp. nov., isolated from the rhizosphere of Salix caprea L. grown in a heavy-metal-contaminated soil.</title>
        <authorList>
            <person name="Corretto E."/>
            <person name="Antonielli L."/>
            <person name="Sessitsch A."/>
            <person name="Compant S."/>
            <person name="Gorfer M."/>
            <person name="Kuffner M."/>
            <person name="Brader G."/>
        </authorList>
    </citation>
    <scope>NUCLEOTIDE SEQUENCE [LARGE SCALE GENOMIC DNA]</scope>
    <source>
        <strain evidence="3 4">AR33</strain>
    </source>
</reference>
<dbReference type="STRING" id="453304.ATC03_14805"/>
<dbReference type="AlphaFoldDB" id="A0A191WHL5"/>
<evidence type="ECO:0000259" key="1">
    <source>
        <dbReference type="Pfam" id="PF13229"/>
    </source>
</evidence>
<sequence length="734" mass="76469">MLGATLPFGGVAAADTGSATPVSDIVLDNSDATLTGSWTIARRLANHYGADYLTRPADTGRGTVTWRPNITADGVYGVYYRLPDGHASSAGQATFTVKDAGGSRQFAVDQRTSVGGQWVLLGDAQLKAGVGGFVRLAGEGRGKLIADAVKFGAPSSATNPIPDPGIQSMITAAIETGAPQVKIAPGTYAVSSTPQSAGSLLTIDGADGLKINAKGVTIVGQELTRAVNVVKSRNVTIEGLTIDYDPLPFTQGAVSAIAPDLGWIDVTLDEGYPEKAFSRVSIYDPATGFQKAGINHLWGTTAAFTEPGVVRVTLAGLGKGVDLGDPITLSGGATGTEHAVSFEESAGSKLKNVTVHTAPGFGLIDVSGDGGTVLDGFRLVPGPPPPGATKAPLLSAIWDGIQFQSVGKGPTMINSEIRNAGDDSFSIQTRAMPVLKVEGDRILVGFPDRWKAVALEVGDRIQQFRDGPAPRVTAVTKVDYATAGIDPAVQAKVDEAQTQGWNPWNLSKDSVYELTLDSADVFQAAQFVFNPDRMGNGFVFKNNVVRSPGRGILLKSGDGVIEGNTFEGGDKAIMIATENEADSHGGAAYDLKIRNNVFRGTGYHHDMPWSAQAGSVGMAGGNVTSKRAYDHILIEGNLFESIRGLNLNISDASDVTVRNNVFRDTHRTENGSNGASFGIPADAVIFVSKADRVSFKNTVIEGLGPFSTNAIVVAPTATDVTGANDIVVRPGTAG</sequence>
<feature type="domain" description="Golvesin/Xly CBD-like" evidence="2">
    <location>
        <begin position="25"/>
        <end position="151"/>
    </location>
</feature>
<reference evidence="4" key="2">
    <citation type="submission" date="2016-01" db="EMBL/GenBank/DDBJ databases">
        <title>Complete genome sequence of Agromyces aureus AR33T and comparison with related organisms.</title>
        <authorList>
            <person name="Corretto E."/>
            <person name="Antonielli L."/>
            <person name="Sessitsch A."/>
            <person name="Brader G."/>
        </authorList>
    </citation>
    <scope>NUCLEOTIDE SEQUENCE [LARGE SCALE GENOMIC DNA]</scope>
    <source>
        <strain evidence="4">AR33</strain>
    </source>
</reference>
<dbReference type="EMBL" id="CP013979">
    <property type="protein sequence ID" value="ANJ27790.1"/>
    <property type="molecule type" value="Genomic_DNA"/>
</dbReference>
<accession>A0A191WHL5</accession>
<evidence type="ECO:0000313" key="4">
    <source>
        <dbReference type="Proteomes" id="UP000078437"/>
    </source>
</evidence>
<organism evidence="3 4">
    <name type="scientific">Agromyces aureus</name>
    <dbReference type="NCBI Taxonomy" id="453304"/>
    <lineage>
        <taxon>Bacteria</taxon>
        <taxon>Bacillati</taxon>
        <taxon>Actinomycetota</taxon>
        <taxon>Actinomycetes</taxon>
        <taxon>Micrococcales</taxon>
        <taxon>Microbacteriaceae</taxon>
        <taxon>Agromyces</taxon>
    </lineage>
</organism>
<evidence type="ECO:0000259" key="2">
    <source>
        <dbReference type="Pfam" id="PF25275"/>
    </source>
</evidence>
<dbReference type="InterPro" id="IPR011050">
    <property type="entry name" value="Pectin_lyase_fold/virulence"/>
</dbReference>
<keyword evidence="4" id="KW-1185">Reference proteome</keyword>
<name>A0A191WHL5_9MICO</name>
<protein>
    <submittedName>
        <fullName evidence="3">Uncharacterized protein</fullName>
    </submittedName>
</protein>
<dbReference type="InterPro" id="IPR033803">
    <property type="entry name" value="CBD-like_Golvesin-Xly"/>
</dbReference>
<dbReference type="InterPro" id="IPR039448">
    <property type="entry name" value="Beta_helix"/>
</dbReference>
<dbReference type="InterPro" id="IPR006626">
    <property type="entry name" value="PbH1"/>
</dbReference>
<dbReference type="SMART" id="SM00710">
    <property type="entry name" value="PbH1"/>
    <property type="match status" value="7"/>
</dbReference>
<dbReference type="RefSeq" id="WP_067878697.1">
    <property type="nucleotide sequence ID" value="NZ_CP013979.1"/>
</dbReference>
<gene>
    <name evidence="3" type="ORF">ATC03_14805</name>
</gene>
<dbReference type="InterPro" id="IPR012334">
    <property type="entry name" value="Pectin_lyas_fold"/>
</dbReference>